<dbReference type="InterPro" id="IPR011045">
    <property type="entry name" value="N2O_reductase_N"/>
</dbReference>
<dbReference type="Proteomes" id="UP000535890">
    <property type="component" value="Unassembled WGS sequence"/>
</dbReference>
<feature type="region of interest" description="Disordered" evidence="1">
    <location>
        <begin position="1"/>
        <end position="20"/>
    </location>
</feature>
<dbReference type="SUPFAM" id="SSF50974">
    <property type="entry name" value="Nitrous oxide reductase, N-terminal domain"/>
    <property type="match status" value="1"/>
</dbReference>
<reference evidence="2 3" key="1">
    <citation type="submission" date="2020-07" db="EMBL/GenBank/DDBJ databases">
        <title>Sequencing the genomes of 1000 actinobacteria strains.</title>
        <authorList>
            <person name="Klenk H.-P."/>
        </authorList>
    </citation>
    <scope>NUCLEOTIDE SEQUENCE [LARGE SCALE GENOMIC DNA]</scope>
    <source>
        <strain evidence="2 3">DSM 45772</strain>
    </source>
</reference>
<keyword evidence="3" id="KW-1185">Reference proteome</keyword>
<dbReference type="RefSeq" id="WP_179795081.1">
    <property type="nucleotide sequence ID" value="NZ_BAABHP010000025.1"/>
</dbReference>
<evidence type="ECO:0000313" key="2">
    <source>
        <dbReference type="EMBL" id="NYD37531.1"/>
    </source>
</evidence>
<evidence type="ECO:0000313" key="3">
    <source>
        <dbReference type="Proteomes" id="UP000535890"/>
    </source>
</evidence>
<dbReference type="Gene3D" id="2.130.10.10">
    <property type="entry name" value="YVTN repeat-like/Quinoprotein amine dehydrogenase"/>
    <property type="match status" value="1"/>
</dbReference>
<feature type="region of interest" description="Disordered" evidence="1">
    <location>
        <begin position="42"/>
        <end position="80"/>
    </location>
</feature>
<sequence>MAITRDRPHPCPSGTGGRRRRTGVAVAALVVTAGLLAGCGSPGTASTPAATPTPSSTATSEPAATPLAEAPEPAVSPPARASLPGTVIPLAGAPEGIAVTAAGTVAVNVRNPDGLDILPITPGGQGPTTTTPRFVPLRSEGRHLTLAGPDGPALSAGEKDGTLSVIDLPSGQIDDTVPTTGPAPHEAFAVGEGTIFVANEFGNSFSIIRDRRVVRTVPTPLQPGGGAATSDGRYAVGVGVRGRQITEYTATGDTVGTANCGAGPTHTVAGDDGLFWVNDTNGDAVLGFEATPTGPRQVATIPTGAGSKPYGDAYDTARHTLWVTLTGTDELLGLTLSGTQVQHQVSIPTVRQPNSVAVDPTTGETVTTGSTTNGQLQFVPYPEALR</sequence>
<dbReference type="EMBL" id="JACCBN010000001">
    <property type="protein sequence ID" value="NYD37531.1"/>
    <property type="molecule type" value="Genomic_DNA"/>
</dbReference>
<name>A0A7Y9DY77_9PSEU</name>
<dbReference type="AlphaFoldDB" id="A0A7Y9DY77"/>
<accession>A0A7Y9DY77</accession>
<organism evidence="2 3">
    <name type="scientific">Actinomycetospora corticicola</name>
    <dbReference type="NCBI Taxonomy" id="663602"/>
    <lineage>
        <taxon>Bacteria</taxon>
        <taxon>Bacillati</taxon>
        <taxon>Actinomycetota</taxon>
        <taxon>Actinomycetes</taxon>
        <taxon>Pseudonocardiales</taxon>
        <taxon>Pseudonocardiaceae</taxon>
        <taxon>Actinomycetospora</taxon>
    </lineage>
</organism>
<dbReference type="InterPro" id="IPR015943">
    <property type="entry name" value="WD40/YVTN_repeat-like_dom_sf"/>
</dbReference>
<dbReference type="PANTHER" id="PTHR47197">
    <property type="entry name" value="PROTEIN NIRF"/>
    <property type="match status" value="1"/>
</dbReference>
<gene>
    <name evidence="2" type="ORF">BJ983_003633</name>
</gene>
<protein>
    <submittedName>
        <fullName evidence="2">Uncharacterized protein</fullName>
    </submittedName>
</protein>
<dbReference type="PANTHER" id="PTHR47197:SF3">
    <property type="entry name" value="DIHYDRO-HEME D1 DEHYDROGENASE"/>
    <property type="match status" value="1"/>
</dbReference>
<evidence type="ECO:0000256" key="1">
    <source>
        <dbReference type="SAM" id="MobiDB-lite"/>
    </source>
</evidence>
<dbReference type="InterPro" id="IPR051200">
    <property type="entry name" value="Host-pathogen_enzymatic-act"/>
</dbReference>
<proteinExistence type="predicted"/>
<comment type="caution">
    <text evidence="2">The sequence shown here is derived from an EMBL/GenBank/DDBJ whole genome shotgun (WGS) entry which is preliminary data.</text>
</comment>